<feature type="transmembrane region" description="Helical" evidence="1">
    <location>
        <begin position="45"/>
        <end position="66"/>
    </location>
</feature>
<keyword evidence="1" id="KW-1133">Transmembrane helix</keyword>
<dbReference type="AlphaFoldDB" id="A0AAT9HFD8"/>
<keyword evidence="1" id="KW-0812">Transmembrane</keyword>
<keyword evidence="1" id="KW-0472">Membrane</keyword>
<gene>
    <name evidence="2" type="ORF">SHKM778_24650</name>
</gene>
<proteinExistence type="predicted"/>
<reference evidence="2" key="2">
    <citation type="submission" date="2024-07" db="EMBL/GenBank/DDBJ databases">
        <title>Streptomyces haneummycinica sp. nov., a new antibiotic-producing actinobacterium isolated from marine sediment.</title>
        <authorList>
            <person name="Uemura M."/>
            <person name="Hamada M."/>
            <person name="Hirano S."/>
            <person name="Kobayashi K."/>
            <person name="Ohshiro T."/>
            <person name="Kobayashi T."/>
            <person name="Terahara T."/>
        </authorList>
    </citation>
    <scope>NUCLEOTIDE SEQUENCE</scope>
    <source>
        <strain evidence="2">KM77-8</strain>
    </source>
</reference>
<name>A0AAT9HFD8_9ACTN</name>
<organism evidence="2">
    <name type="scientific">Streptomyces haneummycinicus</name>
    <dbReference type="NCBI Taxonomy" id="3074435"/>
    <lineage>
        <taxon>Bacteria</taxon>
        <taxon>Bacillati</taxon>
        <taxon>Actinomycetota</taxon>
        <taxon>Actinomycetes</taxon>
        <taxon>Kitasatosporales</taxon>
        <taxon>Streptomycetaceae</taxon>
        <taxon>Streptomyces</taxon>
    </lineage>
</organism>
<sequence>MVSRPLRGPRSGPSASAAVAGWAVTLLAAAGGVWAAVSADADWHRPVAGACAAAVVLLVARVLVLTRRLSAERAHRAREATVATARGTEVAHLAAVRVPAIAERLRAGQRLEGVPGPVASPEETGEEFARALDAVVVALSSDAAVHRERSLRDSVQAAFESVARTMHVMAIVQQQVLDEVERSIEDPV</sequence>
<dbReference type="EMBL" id="AP035768">
    <property type="protein sequence ID" value="BFO16077.1"/>
    <property type="molecule type" value="Genomic_DNA"/>
</dbReference>
<protein>
    <recommendedName>
        <fullName evidence="3">ATP-binding protein</fullName>
    </recommendedName>
</protein>
<evidence type="ECO:0008006" key="3">
    <source>
        <dbReference type="Google" id="ProtNLM"/>
    </source>
</evidence>
<evidence type="ECO:0000256" key="1">
    <source>
        <dbReference type="SAM" id="Phobius"/>
    </source>
</evidence>
<evidence type="ECO:0000313" key="2">
    <source>
        <dbReference type="EMBL" id="BFO16077.1"/>
    </source>
</evidence>
<reference evidence="2" key="1">
    <citation type="submission" date="2024-06" db="EMBL/GenBank/DDBJ databases">
        <authorList>
            <consortium name="consrtm"/>
            <person name="Uemura M."/>
            <person name="Terahara T."/>
        </authorList>
    </citation>
    <scope>NUCLEOTIDE SEQUENCE</scope>
    <source>
        <strain evidence="2">KM77-8</strain>
    </source>
</reference>
<accession>A0AAT9HFD8</accession>